<evidence type="ECO:0000256" key="2">
    <source>
        <dbReference type="ARBA" id="ARBA00022723"/>
    </source>
</evidence>
<comment type="function">
    <text evidence="7">Destroys radicals which are normally produced within the cells and which are toxic to biological systems.</text>
</comment>
<evidence type="ECO:0000313" key="10">
    <source>
        <dbReference type="EMBL" id="MEJ8567223.1"/>
    </source>
</evidence>
<dbReference type="AlphaFoldDB" id="A0AAW9REK2"/>
<dbReference type="Gene3D" id="3.55.40.20">
    <property type="entry name" value="Iron/manganese superoxide dismutase, C-terminal domain"/>
    <property type="match status" value="1"/>
</dbReference>
<evidence type="ECO:0000256" key="4">
    <source>
        <dbReference type="ARBA" id="ARBA00023004"/>
    </source>
</evidence>
<evidence type="ECO:0000256" key="1">
    <source>
        <dbReference type="ARBA" id="ARBA00008714"/>
    </source>
</evidence>
<keyword evidence="4" id="KW-0408">Iron</keyword>
<name>A0AAW9REK2_9GAMM</name>
<feature type="binding site" evidence="6">
    <location>
        <position position="78"/>
    </location>
    <ligand>
        <name>Mn(2+)</name>
        <dbReference type="ChEBI" id="CHEBI:29035"/>
    </ligand>
</feature>
<dbReference type="SUPFAM" id="SSF46609">
    <property type="entry name" value="Fe,Mn superoxide dismutase (SOD), N-terminal domain"/>
    <property type="match status" value="1"/>
</dbReference>
<dbReference type="PANTHER" id="PTHR42769:SF3">
    <property type="entry name" value="SUPEROXIDE DISMUTASE [FE] 2, CHLOROPLASTIC"/>
    <property type="match status" value="1"/>
</dbReference>
<dbReference type="RefSeq" id="WP_354694537.1">
    <property type="nucleotide sequence ID" value="NZ_JAZHOG010000003.1"/>
</dbReference>
<evidence type="ECO:0000313" key="11">
    <source>
        <dbReference type="Proteomes" id="UP001359886"/>
    </source>
</evidence>
<feature type="domain" description="Manganese/iron superoxide dismutase C-terminal" evidence="9">
    <location>
        <begin position="93"/>
        <end position="192"/>
    </location>
</feature>
<dbReference type="GO" id="GO:0046872">
    <property type="term" value="F:metal ion binding"/>
    <property type="evidence" value="ECO:0007669"/>
    <property type="project" value="UniProtKB-KW"/>
</dbReference>
<keyword evidence="3 7" id="KW-0560">Oxidoreductase</keyword>
<keyword evidence="11" id="KW-1185">Reference proteome</keyword>
<dbReference type="PRINTS" id="PR01703">
    <property type="entry name" value="MNSODISMTASE"/>
</dbReference>
<gene>
    <name evidence="10" type="ORF">V3330_06255</name>
</gene>
<sequence length="197" mass="21753">MSFELPGLPYKLDALEPHVSARTFEFHWGKHHRAYVDKLNAAVEGTDYAGASLEDVIRRSAQAGDSGVFNNAAQAWNHDFLWKSMAPDGGGEPSGALLERINGSFGDVDTFRKRFKEAAVGQFGSGWAWLVQEKDGSLAIVTTANAETPLTGEAQPLLTLDVWEHAYYLDYQNDRGGYVDTFLDHLVNWEFAGGNLK</sequence>
<dbReference type="SUPFAM" id="SSF54719">
    <property type="entry name" value="Fe,Mn superoxide dismutase (SOD), C-terminal domain"/>
    <property type="match status" value="1"/>
</dbReference>
<dbReference type="Gene3D" id="1.10.287.990">
    <property type="entry name" value="Fe,Mn superoxide dismutase (SOD) domain"/>
    <property type="match status" value="1"/>
</dbReference>
<dbReference type="Pfam" id="PF00081">
    <property type="entry name" value="Sod_Fe_N"/>
    <property type="match status" value="1"/>
</dbReference>
<dbReference type="GO" id="GO:0004784">
    <property type="term" value="F:superoxide dismutase activity"/>
    <property type="evidence" value="ECO:0007669"/>
    <property type="project" value="UniProtKB-EC"/>
</dbReference>
<keyword evidence="2 6" id="KW-0479">Metal-binding</keyword>
<proteinExistence type="inferred from homology"/>
<accession>A0AAW9REK2</accession>
<dbReference type="InterPro" id="IPR036314">
    <property type="entry name" value="SOD_C_sf"/>
</dbReference>
<dbReference type="InterPro" id="IPR036324">
    <property type="entry name" value="Mn/Fe_SOD_N_sf"/>
</dbReference>
<organism evidence="10 11">
    <name type="scientific">Elongatibacter sediminis</name>
    <dbReference type="NCBI Taxonomy" id="3119006"/>
    <lineage>
        <taxon>Bacteria</taxon>
        <taxon>Pseudomonadati</taxon>
        <taxon>Pseudomonadota</taxon>
        <taxon>Gammaproteobacteria</taxon>
        <taxon>Chromatiales</taxon>
        <taxon>Wenzhouxiangellaceae</taxon>
        <taxon>Elongatibacter</taxon>
    </lineage>
</organism>
<comment type="catalytic activity">
    <reaction evidence="5 7">
        <text>2 superoxide + 2 H(+) = H2O2 + O2</text>
        <dbReference type="Rhea" id="RHEA:20696"/>
        <dbReference type="ChEBI" id="CHEBI:15378"/>
        <dbReference type="ChEBI" id="CHEBI:15379"/>
        <dbReference type="ChEBI" id="CHEBI:16240"/>
        <dbReference type="ChEBI" id="CHEBI:18421"/>
        <dbReference type="EC" id="1.15.1.1"/>
    </reaction>
</comment>
<dbReference type="PROSITE" id="PS00088">
    <property type="entry name" value="SOD_MN"/>
    <property type="match status" value="1"/>
</dbReference>
<dbReference type="PANTHER" id="PTHR42769">
    <property type="entry name" value="SUPEROXIDE DISMUTASE"/>
    <property type="match status" value="1"/>
</dbReference>
<dbReference type="Pfam" id="PF02777">
    <property type="entry name" value="Sod_Fe_C"/>
    <property type="match status" value="1"/>
</dbReference>
<comment type="caution">
    <text evidence="10">The sequence shown here is derived from an EMBL/GenBank/DDBJ whole genome shotgun (WGS) entry which is preliminary data.</text>
</comment>
<evidence type="ECO:0000259" key="9">
    <source>
        <dbReference type="Pfam" id="PF02777"/>
    </source>
</evidence>
<dbReference type="InterPro" id="IPR019832">
    <property type="entry name" value="Mn/Fe_SOD_C"/>
</dbReference>
<evidence type="ECO:0000256" key="3">
    <source>
        <dbReference type="ARBA" id="ARBA00023002"/>
    </source>
</evidence>
<feature type="domain" description="Manganese/iron superoxide dismutase N-terminal" evidence="8">
    <location>
        <begin position="2"/>
        <end position="86"/>
    </location>
</feature>
<evidence type="ECO:0000256" key="7">
    <source>
        <dbReference type="RuleBase" id="RU000414"/>
    </source>
</evidence>
<dbReference type="Proteomes" id="UP001359886">
    <property type="component" value="Unassembled WGS sequence"/>
</dbReference>
<feature type="binding site" evidence="6">
    <location>
        <position position="161"/>
    </location>
    <ligand>
        <name>Mn(2+)</name>
        <dbReference type="ChEBI" id="CHEBI:29035"/>
    </ligand>
</feature>
<evidence type="ECO:0000259" key="8">
    <source>
        <dbReference type="Pfam" id="PF00081"/>
    </source>
</evidence>
<dbReference type="InterPro" id="IPR019833">
    <property type="entry name" value="Mn/Fe_SOD_BS"/>
</dbReference>
<evidence type="ECO:0000256" key="5">
    <source>
        <dbReference type="ARBA" id="ARBA00049204"/>
    </source>
</evidence>
<protein>
    <recommendedName>
        <fullName evidence="7">Superoxide dismutase</fullName>
        <ecNumber evidence="7">1.15.1.1</ecNumber>
    </recommendedName>
</protein>
<dbReference type="PIRSF" id="PIRSF000349">
    <property type="entry name" value="SODismutase"/>
    <property type="match status" value="1"/>
</dbReference>
<dbReference type="EC" id="1.15.1.1" evidence="7"/>
<dbReference type="FunFam" id="1.10.287.990:FF:000002">
    <property type="entry name" value="Superoxide dismutase"/>
    <property type="match status" value="1"/>
</dbReference>
<dbReference type="EMBL" id="JAZHOG010000003">
    <property type="protein sequence ID" value="MEJ8567223.1"/>
    <property type="molecule type" value="Genomic_DNA"/>
</dbReference>
<reference evidence="10 11" key="1">
    <citation type="submission" date="2024-02" db="EMBL/GenBank/DDBJ databases">
        <title>A novel Wenzhouxiangellaceae bacterium, isolated from coastal sediments.</title>
        <authorList>
            <person name="Du Z.-J."/>
            <person name="Ye Y.-Q."/>
            <person name="Zhang X.-Y."/>
        </authorList>
    </citation>
    <scope>NUCLEOTIDE SEQUENCE [LARGE SCALE GENOMIC DNA]</scope>
    <source>
        <strain evidence="10 11">CH-27</strain>
    </source>
</reference>
<evidence type="ECO:0000256" key="6">
    <source>
        <dbReference type="PIRSR" id="PIRSR000349-1"/>
    </source>
</evidence>
<dbReference type="InterPro" id="IPR019831">
    <property type="entry name" value="Mn/Fe_SOD_N"/>
</dbReference>
<comment type="similarity">
    <text evidence="1 7">Belongs to the iron/manganese superoxide dismutase family.</text>
</comment>
<dbReference type="InterPro" id="IPR001189">
    <property type="entry name" value="Mn/Fe_SOD"/>
</dbReference>
<feature type="binding site" evidence="6">
    <location>
        <position position="27"/>
    </location>
    <ligand>
        <name>Mn(2+)</name>
        <dbReference type="ChEBI" id="CHEBI:29035"/>
    </ligand>
</feature>
<feature type="binding site" evidence="6">
    <location>
        <position position="165"/>
    </location>
    <ligand>
        <name>Mn(2+)</name>
        <dbReference type="ChEBI" id="CHEBI:29035"/>
    </ligand>
</feature>